<comment type="caution">
    <text evidence="2">The sequence shown here is derived from an EMBL/GenBank/DDBJ whole genome shotgun (WGS) entry which is preliminary data.</text>
</comment>
<evidence type="ECO:0000259" key="1">
    <source>
        <dbReference type="Pfam" id="PF13338"/>
    </source>
</evidence>
<name>A0ABR6U5F8_9ACTN</name>
<organism evidence="2 3">
    <name type="scientific">Nocardioides deserti</name>
    <dbReference type="NCBI Taxonomy" id="1588644"/>
    <lineage>
        <taxon>Bacteria</taxon>
        <taxon>Bacillati</taxon>
        <taxon>Actinomycetota</taxon>
        <taxon>Actinomycetes</taxon>
        <taxon>Propionibacteriales</taxon>
        <taxon>Nocardioidaceae</taxon>
        <taxon>Nocardioides</taxon>
    </lineage>
</organism>
<sequence length="312" mass="34976">MIEHLVDDLGVVLRRDLVAAGINDTAIGRLLRGGVLVRMRHGVYALTSLWSVAGDRQRHLMLARGVMTLYGDDVALSHSSAALAYGAPDWRVPTDVVHLTSLFAVGERTQARVRHHQGTCRVQDLSRFEGHWITSPLRTALDAASILPREPAVCVLDWFLRKQLVTAAEITEALTIRQDWSDHLDLVLKSSLARVGSDSVGETRSRLIFGDLGLPEPVLQMEVHDTSGHLVGIVDFAWPEHGVIVEFDGAEKYHRYRRPGETIEQMVMREKRREDRIRELTGWAIIRVSWADLANPAALRARLQRYLRPAAA</sequence>
<dbReference type="InterPro" id="IPR025159">
    <property type="entry name" value="AbiEi_N"/>
</dbReference>
<evidence type="ECO:0000313" key="2">
    <source>
        <dbReference type="EMBL" id="MBC2959066.1"/>
    </source>
</evidence>
<proteinExistence type="predicted"/>
<reference evidence="2 3" key="1">
    <citation type="submission" date="2020-08" db="EMBL/GenBank/DDBJ databases">
        <title>novel species in genus Nocardioides.</title>
        <authorList>
            <person name="Zhang G."/>
        </authorList>
    </citation>
    <scope>NUCLEOTIDE SEQUENCE [LARGE SCALE GENOMIC DNA]</scope>
    <source>
        <strain evidence="2 3">SC8A-24</strain>
    </source>
</reference>
<keyword evidence="3" id="KW-1185">Reference proteome</keyword>
<dbReference type="RefSeq" id="WP_186344324.1">
    <property type="nucleotide sequence ID" value="NZ_BMMR01000001.1"/>
</dbReference>
<evidence type="ECO:0000313" key="3">
    <source>
        <dbReference type="Proteomes" id="UP000604001"/>
    </source>
</evidence>
<dbReference type="Proteomes" id="UP000604001">
    <property type="component" value="Unassembled WGS sequence"/>
</dbReference>
<gene>
    <name evidence="2" type="ORF">H7344_02000</name>
</gene>
<protein>
    <submittedName>
        <fullName evidence="2">Type IV toxin-antitoxin system AbiEi family antitoxin domain-containing protein</fullName>
    </submittedName>
</protein>
<feature type="domain" description="AbiEi antitoxin N-terminal" evidence="1">
    <location>
        <begin position="5"/>
        <end position="47"/>
    </location>
</feature>
<accession>A0ABR6U5F8</accession>
<dbReference type="EMBL" id="JACMYC010000001">
    <property type="protein sequence ID" value="MBC2959066.1"/>
    <property type="molecule type" value="Genomic_DNA"/>
</dbReference>
<dbReference type="Pfam" id="PF13338">
    <property type="entry name" value="AbiEi_4"/>
    <property type="match status" value="1"/>
</dbReference>